<keyword evidence="4" id="KW-1185">Reference proteome</keyword>
<dbReference type="EMBL" id="JAWWNJ010000097">
    <property type="protein sequence ID" value="KAK6996403.1"/>
    <property type="molecule type" value="Genomic_DNA"/>
</dbReference>
<dbReference type="InterPro" id="IPR045339">
    <property type="entry name" value="DUF6534"/>
</dbReference>
<feature type="transmembrane region" description="Helical" evidence="1">
    <location>
        <begin position="228"/>
        <end position="250"/>
    </location>
</feature>
<evidence type="ECO:0000256" key="1">
    <source>
        <dbReference type="SAM" id="Phobius"/>
    </source>
</evidence>
<feature type="transmembrane region" description="Helical" evidence="1">
    <location>
        <begin position="53"/>
        <end position="77"/>
    </location>
</feature>
<keyword evidence="1" id="KW-0812">Transmembrane</keyword>
<keyword evidence="1" id="KW-1133">Transmembrane helix</keyword>
<feature type="transmembrane region" description="Helical" evidence="1">
    <location>
        <begin position="97"/>
        <end position="117"/>
    </location>
</feature>
<name>A0AAV9ZZC1_9AGAR</name>
<proteinExistence type="predicted"/>
<evidence type="ECO:0000259" key="2">
    <source>
        <dbReference type="Pfam" id="PF20152"/>
    </source>
</evidence>
<sequence>MPSLPVETRDSLVPLDNVLGSLLIGLVLSSILFGATCQQVYLYFTNHCSRDSVYLKILVLVLLALDAFHVALISHTMYHMSVTNFGDYAQFGRYPPWSLKLQIPVGGISASLVQFFYAYRIYLLSQKSLVFPVPIFVCALGAFGISIVIAGNLYVNYVNSRTENSLTSAFRSRFMQHFAVGTYSLAMIAVQLAADIIISTGMLYYLLRNKSQVFIRTRKAVNTLAVQALNTGVFTLVFGLADIVVTHLFSMNLNQLPLFFVLVRLYTLSLLSILNSREHVREQLANPSRATVTFPSYLNRSTGISQELEIRNQASTLEDGESDMSVLENMKPRVERC</sequence>
<evidence type="ECO:0000313" key="4">
    <source>
        <dbReference type="Proteomes" id="UP001362999"/>
    </source>
</evidence>
<feature type="transmembrane region" description="Helical" evidence="1">
    <location>
        <begin position="256"/>
        <end position="274"/>
    </location>
</feature>
<feature type="transmembrane region" description="Helical" evidence="1">
    <location>
        <begin position="129"/>
        <end position="154"/>
    </location>
</feature>
<dbReference type="PANTHER" id="PTHR40465:SF1">
    <property type="entry name" value="DUF6534 DOMAIN-CONTAINING PROTEIN"/>
    <property type="match status" value="1"/>
</dbReference>
<feature type="transmembrane region" description="Helical" evidence="1">
    <location>
        <begin position="174"/>
        <end position="207"/>
    </location>
</feature>
<dbReference type="PANTHER" id="PTHR40465">
    <property type="entry name" value="CHROMOSOME 1, WHOLE GENOME SHOTGUN SEQUENCE"/>
    <property type="match status" value="1"/>
</dbReference>
<organism evidence="3 4">
    <name type="scientific">Favolaschia claudopus</name>
    <dbReference type="NCBI Taxonomy" id="2862362"/>
    <lineage>
        <taxon>Eukaryota</taxon>
        <taxon>Fungi</taxon>
        <taxon>Dikarya</taxon>
        <taxon>Basidiomycota</taxon>
        <taxon>Agaricomycotina</taxon>
        <taxon>Agaricomycetes</taxon>
        <taxon>Agaricomycetidae</taxon>
        <taxon>Agaricales</taxon>
        <taxon>Marasmiineae</taxon>
        <taxon>Mycenaceae</taxon>
        <taxon>Favolaschia</taxon>
    </lineage>
</organism>
<reference evidence="3 4" key="1">
    <citation type="journal article" date="2024" name="J Genomics">
        <title>Draft genome sequencing and assembly of Favolaschia claudopus CIRM-BRFM 2984 isolated from oak limbs.</title>
        <authorList>
            <person name="Navarro D."/>
            <person name="Drula E."/>
            <person name="Chaduli D."/>
            <person name="Cazenave R."/>
            <person name="Ahrendt S."/>
            <person name="Wang J."/>
            <person name="Lipzen A."/>
            <person name="Daum C."/>
            <person name="Barry K."/>
            <person name="Grigoriev I.V."/>
            <person name="Favel A."/>
            <person name="Rosso M.N."/>
            <person name="Martin F."/>
        </authorList>
    </citation>
    <scope>NUCLEOTIDE SEQUENCE [LARGE SCALE GENOMIC DNA]</scope>
    <source>
        <strain evidence="3 4">CIRM-BRFM 2984</strain>
    </source>
</reference>
<gene>
    <name evidence="3" type="ORF">R3P38DRAFT_3222004</name>
</gene>
<protein>
    <recommendedName>
        <fullName evidence="2">DUF6534 domain-containing protein</fullName>
    </recommendedName>
</protein>
<accession>A0AAV9ZZC1</accession>
<feature type="domain" description="DUF6534" evidence="2">
    <location>
        <begin position="192"/>
        <end position="279"/>
    </location>
</feature>
<dbReference type="Proteomes" id="UP001362999">
    <property type="component" value="Unassembled WGS sequence"/>
</dbReference>
<dbReference type="AlphaFoldDB" id="A0AAV9ZZC1"/>
<feature type="transmembrane region" description="Helical" evidence="1">
    <location>
        <begin position="20"/>
        <end position="41"/>
    </location>
</feature>
<evidence type="ECO:0000313" key="3">
    <source>
        <dbReference type="EMBL" id="KAK6996403.1"/>
    </source>
</evidence>
<comment type="caution">
    <text evidence="3">The sequence shown here is derived from an EMBL/GenBank/DDBJ whole genome shotgun (WGS) entry which is preliminary data.</text>
</comment>
<dbReference type="Pfam" id="PF20152">
    <property type="entry name" value="DUF6534"/>
    <property type="match status" value="1"/>
</dbReference>
<keyword evidence="1" id="KW-0472">Membrane</keyword>